<keyword evidence="2" id="KW-0808">Transferase</keyword>
<evidence type="ECO:0000259" key="9">
    <source>
        <dbReference type="PROSITE" id="PS50112"/>
    </source>
</evidence>
<dbReference type="InterPro" id="IPR013656">
    <property type="entry name" value="PAS_4"/>
</dbReference>
<dbReference type="InterPro" id="IPR000014">
    <property type="entry name" value="PAS"/>
</dbReference>
<keyword evidence="6" id="KW-0902">Two-component regulatory system</keyword>
<evidence type="ECO:0000313" key="11">
    <source>
        <dbReference type="EMBL" id="MBT0664040.1"/>
    </source>
</evidence>
<keyword evidence="1" id="KW-0597">Phosphoprotein</keyword>
<protein>
    <submittedName>
        <fullName evidence="11">PAS domain-containing protein</fullName>
    </submittedName>
</protein>
<reference evidence="11 12" key="1">
    <citation type="submission" date="2021-05" db="EMBL/GenBank/DDBJ databases">
        <title>The draft genome of Geobacter pelophilus DSM 12255.</title>
        <authorList>
            <person name="Xu Z."/>
            <person name="Masuda Y."/>
            <person name="Itoh H."/>
            <person name="Senoo K."/>
        </authorList>
    </citation>
    <scope>NUCLEOTIDE SEQUENCE [LARGE SCALE GENOMIC DNA]</scope>
    <source>
        <strain evidence="11 12">DSM 12255</strain>
    </source>
</reference>
<organism evidence="11 12">
    <name type="scientific">Geoanaerobacter pelophilus</name>
    <dbReference type="NCBI Taxonomy" id="60036"/>
    <lineage>
        <taxon>Bacteria</taxon>
        <taxon>Pseudomonadati</taxon>
        <taxon>Thermodesulfobacteriota</taxon>
        <taxon>Desulfuromonadia</taxon>
        <taxon>Geobacterales</taxon>
        <taxon>Geobacteraceae</taxon>
        <taxon>Geoanaerobacter</taxon>
    </lineage>
</organism>
<dbReference type="SMART" id="SM00387">
    <property type="entry name" value="HATPase_c"/>
    <property type="match status" value="1"/>
</dbReference>
<dbReference type="Pfam" id="PF02518">
    <property type="entry name" value="HATPase_c"/>
    <property type="match status" value="1"/>
</dbReference>
<dbReference type="PROSITE" id="PS50109">
    <property type="entry name" value="HIS_KIN"/>
    <property type="match status" value="1"/>
</dbReference>
<dbReference type="RefSeq" id="WP_214170809.1">
    <property type="nucleotide sequence ID" value="NZ_JAHCVJ010000002.1"/>
</dbReference>
<evidence type="ECO:0000256" key="3">
    <source>
        <dbReference type="ARBA" id="ARBA00022741"/>
    </source>
</evidence>
<dbReference type="SUPFAM" id="SSF55874">
    <property type="entry name" value="ATPase domain of HSP90 chaperone/DNA topoisomerase II/histidine kinase"/>
    <property type="match status" value="1"/>
</dbReference>
<dbReference type="InterPro" id="IPR003594">
    <property type="entry name" value="HATPase_dom"/>
</dbReference>
<feature type="domain" description="PAS" evidence="9">
    <location>
        <begin position="59"/>
        <end position="129"/>
    </location>
</feature>
<evidence type="ECO:0000259" key="10">
    <source>
        <dbReference type="PROSITE" id="PS50113"/>
    </source>
</evidence>
<keyword evidence="12" id="KW-1185">Reference proteome</keyword>
<evidence type="ECO:0000256" key="1">
    <source>
        <dbReference type="ARBA" id="ARBA00022553"/>
    </source>
</evidence>
<comment type="caution">
    <text evidence="11">The sequence shown here is derived from an EMBL/GenBank/DDBJ whole genome shotgun (WGS) entry which is preliminary data.</text>
</comment>
<dbReference type="GO" id="GO:0016301">
    <property type="term" value="F:kinase activity"/>
    <property type="evidence" value="ECO:0007669"/>
    <property type="project" value="UniProtKB-KW"/>
</dbReference>
<evidence type="ECO:0000313" key="12">
    <source>
        <dbReference type="Proteomes" id="UP000811899"/>
    </source>
</evidence>
<dbReference type="Proteomes" id="UP000811899">
    <property type="component" value="Unassembled WGS sequence"/>
</dbReference>
<dbReference type="SUPFAM" id="SSF55785">
    <property type="entry name" value="PYP-like sensor domain (PAS domain)"/>
    <property type="match status" value="2"/>
</dbReference>
<feature type="coiled-coil region" evidence="7">
    <location>
        <begin position="188"/>
        <end position="243"/>
    </location>
</feature>
<dbReference type="GO" id="GO:0000160">
    <property type="term" value="P:phosphorelay signal transduction system"/>
    <property type="evidence" value="ECO:0007669"/>
    <property type="project" value="UniProtKB-KW"/>
</dbReference>
<dbReference type="InterPro" id="IPR035965">
    <property type="entry name" value="PAS-like_dom_sf"/>
</dbReference>
<evidence type="ECO:0000259" key="8">
    <source>
        <dbReference type="PROSITE" id="PS50109"/>
    </source>
</evidence>
<dbReference type="PROSITE" id="PS50113">
    <property type="entry name" value="PAC"/>
    <property type="match status" value="1"/>
</dbReference>
<dbReference type="InterPro" id="IPR000700">
    <property type="entry name" value="PAS-assoc_C"/>
</dbReference>
<accession>A0AAW4L3G1</accession>
<dbReference type="PANTHER" id="PTHR43065:SF23">
    <property type="entry name" value="SENSOR HISTIDINE KINASE PDTAS"/>
    <property type="match status" value="1"/>
</dbReference>
<dbReference type="Pfam" id="PF00989">
    <property type="entry name" value="PAS"/>
    <property type="match status" value="1"/>
</dbReference>
<dbReference type="InterPro" id="IPR036890">
    <property type="entry name" value="HATPase_C_sf"/>
</dbReference>
<evidence type="ECO:0000256" key="2">
    <source>
        <dbReference type="ARBA" id="ARBA00022679"/>
    </source>
</evidence>
<feature type="domain" description="PAC" evidence="10">
    <location>
        <begin position="318"/>
        <end position="371"/>
    </location>
</feature>
<dbReference type="GO" id="GO:0005524">
    <property type="term" value="F:ATP binding"/>
    <property type="evidence" value="ECO:0007669"/>
    <property type="project" value="UniProtKB-KW"/>
</dbReference>
<keyword evidence="3" id="KW-0547">Nucleotide-binding</keyword>
<dbReference type="Pfam" id="PF07568">
    <property type="entry name" value="HisKA_2"/>
    <property type="match status" value="1"/>
</dbReference>
<dbReference type="PROSITE" id="PS50112">
    <property type="entry name" value="PAS"/>
    <property type="match status" value="2"/>
</dbReference>
<sequence length="580" mass="64452">MTMKHGDNRTREELQGEIEQLRYRLDEAEQTLEAIRSGEVDALVVAGPHGDQIFSLTGSERIYRQIIETMNEGALTVTIDGTILFCNQRFCSLLQYPMAEIIGRNCADFAPPSGLPQLKALLDNAQSGPAQQFFHLWAAVGPPVPVNIAASMLVTETENSICLVVSDLTELERQANSIYDLLREKHILEVHQTELNASNEELRDSQRAALNLVEDVEIARRKVEEANKELRREILVRKQAEEELRKRERLFQDVIDGSPSPIFLKDREGRFITINASLEILLGRSREEIQGKTDYDIATKEVADYWRINDQQVMATGKAIQIEEVADLPDGHHVFLANKFPLVDSDGHIYGVGGISHDITDRKQAEELIKKSLAEKEVLLREIHHRVKNNLQVISSLVSLQADTLADESLAAVFGDVRDRVRSMALVHEKLYQTGDLAKVNFGDYAASLLNYLWRSHGALAEKARLNLAVAPVALPIEAAVPCGLILNELAGNALKHAFPDNRSGEVSVGLDQDQVTAEVCLWVRDNGVGLPADTDWRQSRSLGLRLVQMLAGQLRGSVETGTGPGTEFRITFPLKGVSL</sequence>
<dbReference type="InterPro" id="IPR011495">
    <property type="entry name" value="Sig_transdc_His_kin_sub2_dim/P"/>
</dbReference>
<dbReference type="SMART" id="SM00091">
    <property type="entry name" value="PAS"/>
    <property type="match status" value="2"/>
</dbReference>
<evidence type="ECO:0000256" key="6">
    <source>
        <dbReference type="ARBA" id="ARBA00023012"/>
    </source>
</evidence>
<evidence type="ECO:0000256" key="7">
    <source>
        <dbReference type="SAM" id="Coils"/>
    </source>
</evidence>
<dbReference type="GO" id="GO:0006355">
    <property type="term" value="P:regulation of DNA-templated transcription"/>
    <property type="evidence" value="ECO:0007669"/>
    <property type="project" value="InterPro"/>
</dbReference>
<proteinExistence type="predicted"/>
<dbReference type="Pfam" id="PF08448">
    <property type="entry name" value="PAS_4"/>
    <property type="match status" value="1"/>
</dbReference>
<feature type="coiled-coil region" evidence="7">
    <location>
        <begin position="11"/>
        <end position="38"/>
    </location>
</feature>
<dbReference type="Gene3D" id="3.30.450.20">
    <property type="entry name" value="PAS domain"/>
    <property type="match status" value="2"/>
</dbReference>
<feature type="domain" description="Histidine kinase" evidence="8">
    <location>
        <begin position="486"/>
        <end position="577"/>
    </location>
</feature>
<evidence type="ECO:0000256" key="4">
    <source>
        <dbReference type="ARBA" id="ARBA00022777"/>
    </source>
</evidence>
<dbReference type="AlphaFoldDB" id="A0AAW4L3G1"/>
<keyword evidence="4" id="KW-0418">Kinase</keyword>
<dbReference type="PANTHER" id="PTHR43065">
    <property type="entry name" value="SENSOR HISTIDINE KINASE"/>
    <property type="match status" value="1"/>
</dbReference>
<dbReference type="InterPro" id="IPR013767">
    <property type="entry name" value="PAS_fold"/>
</dbReference>
<gene>
    <name evidence="11" type="ORF">KI809_06965</name>
</gene>
<dbReference type="CDD" id="cd00130">
    <property type="entry name" value="PAS"/>
    <property type="match status" value="2"/>
</dbReference>
<evidence type="ECO:0000256" key="5">
    <source>
        <dbReference type="ARBA" id="ARBA00022840"/>
    </source>
</evidence>
<feature type="domain" description="PAS" evidence="9">
    <location>
        <begin position="247"/>
        <end position="293"/>
    </location>
</feature>
<keyword evidence="7" id="KW-0175">Coiled coil</keyword>
<keyword evidence="5" id="KW-0067">ATP-binding</keyword>
<dbReference type="NCBIfam" id="TIGR00229">
    <property type="entry name" value="sensory_box"/>
    <property type="match status" value="2"/>
</dbReference>
<dbReference type="InterPro" id="IPR005467">
    <property type="entry name" value="His_kinase_dom"/>
</dbReference>
<dbReference type="EMBL" id="JAHCVJ010000002">
    <property type="protein sequence ID" value="MBT0664040.1"/>
    <property type="molecule type" value="Genomic_DNA"/>
</dbReference>
<dbReference type="Gene3D" id="3.30.565.10">
    <property type="entry name" value="Histidine kinase-like ATPase, C-terminal domain"/>
    <property type="match status" value="1"/>
</dbReference>
<name>A0AAW4L3G1_9BACT</name>